<evidence type="ECO:0000256" key="2">
    <source>
        <dbReference type="ARBA" id="ARBA00022598"/>
    </source>
</evidence>
<dbReference type="GO" id="GO:0004824">
    <property type="term" value="F:lysine-tRNA ligase activity"/>
    <property type="evidence" value="ECO:0007669"/>
    <property type="project" value="UniProtKB-UniRule"/>
</dbReference>
<dbReference type="PRINTS" id="PR00982">
    <property type="entry name" value="TRNASYNTHLYS"/>
</dbReference>
<organism evidence="12 13">
    <name type="scientific">Thomasclavelia spiroformis</name>
    <dbReference type="NCBI Taxonomy" id="29348"/>
    <lineage>
        <taxon>Bacteria</taxon>
        <taxon>Bacillati</taxon>
        <taxon>Bacillota</taxon>
        <taxon>Erysipelotrichia</taxon>
        <taxon>Erysipelotrichales</taxon>
        <taxon>Coprobacillaceae</taxon>
        <taxon>Thomasclavelia</taxon>
    </lineage>
</organism>
<dbReference type="GO" id="GO:0000287">
    <property type="term" value="F:magnesium ion binding"/>
    <property type="evidence" value="ECO:0007669"/>
    <property type="project" value="UniProtKB-UniRule"/>
</dbReference>
<dbReference type="GO" id="GO:0016740">
    <property type="term" value="F:transferase activity"/>
    <property type="evidence" value="ECO:0007669"/>
    <property type="project" value="UniProtKB-ARBA"/>
</dbReference>
<dbReference type="InterPro" id="IPR044136">
    <property type="entry name" value="Lys-tRNA-ligase_II_N"/>
</dbReference>
<dbReference type="PROSITE" id="PS50862">
    <property type="entry name" value="AA_TRNA_LIGASE_II"/>
    <property type="match status" value="1"/>
</dbReference>
<dbReference type="InterPro" id="IPR045864">
    <property type="entry name" value="aa-tRNA-synth_II/BPL/LPL"/>
</dbReference>
<evidence type="ECO:0000313" key="12">
    <source>
        <dbReference type="EMBL" id="OUQ04067.1"/>
    </source>
</evidence>
<dbReference type="SUPFAM" id="SSF50249">
    <property type="entry name" value="Nucleic acid-binding proteins"/>
    <property type="match status" value="1"/>
</dbReference>
<dbReference type="InterPro" id="IPR004365">
    <property type="entry name" value="NA-bd_OB_tRNA"/>
</dbReference>
<gene>
    <name evidence="9" type="primary">lysS</name>
    <name evidence="12" type="ORF">B5E91_11885</name>
</gene>
<keyword evidence="4 9" id="KW-0547">Nucleotide-binding</keyword>
<dbReference type="Gene3D" id="2.40.50.140">
    <property type="entry name" value="Nucleic acid-binding proteins"/>
    <property type="match status" value="1"/>
</dbReference>
<feature type="binding site" evidence="9">
    <location>
        <position position="405"/>
    </location>
    <ligand>
        <name>Mg(2+)</name>
        <dbReference type="ChEBI" id="CHEBI:18420"/>
        <label>1</label>
    </ligand>
</feature>
<keyword evidence="3 9" id="KW-0479">Metal-binding</keyword>
<keyword evidence="7 9" id="KW-0030">Aminoacyl-tRNA synthetase</keyword>
<dbReference type="EC" id="6.1.1.6" evidence="9"/>
<proteinExistence type="inferred from homology"/>
<evidence type="ECO:0000256" key="1">
    <source>
        <dbReference type="ARBA" id="ARBA00008226"/>
    </source>
</evidence>
<dbReference type="Pfam" id="PF00152">
    <property type="entry name" value="tRNA-synt_2"/>
    <property type="match status" value="1"/>
</dbReference>
<keyword evidence="5 9" id="KW-0067">ATP-binding</keyword>
<dbReference type="InterPro" id="IPR006195">
    <property type="entry name" value="aa-tRNA-synth_II"/>
</dbReference>
<evidence type="ECO:0000313" key="13">
    <source>
        <dbReference type="Proteomes" id="UP000196258"/>
    </source>
</evidence>
<dbReference type="FunFam" id="2.40.50.140:FF:000024">
    <property type="entry name" value="Lysine--tRNA ligase"/>
    <property type="match status" value="1"/>
</dbReference>
<dbReference type="EMBL" id="NFLB01000015">
    <property type="protein sequence ID" value="OUQ04067.1"/>
    <property type="molecule type" value="Genomic_DNA"/>
</dbReference>
<comment type="catalytic activity">
    <reaction evidence="8 9 10">
        <text>tRNA(Lys) + L-lysine + ATP = L-lysyl-tRNA(Lys) + AMP + diphosphate</text>
        <dbReference type="Rhea" id="RHEA:20792"/>
        <dbReference type="Rhea" id="RHEA-COMP:9696"/>
        <dbReference type="Rhea" id="RHEA-COMP:9697"/>
        <dbReference type="ChEBI" id="CHEBI:30616"/>
        <dbReference type="ChEBI" id="CHEBI:32551"/>
        <dbReference type="ChEBI" id="CHEBI:33019"/>
        <dbReference type="ChEBI" id="CHEBI:78442"/>
        <dbReference type="ChEBI" id="CHEBI:78529"/>
        <dbReference type="ChEBI" id="CHEBI:456215"/>
        <dbReference type="EC" id="6.1.1.6"/>
    </reaction>
</comment>
<keyword evidence="9" id="KW-0963">Cytoplasm</keyword>
<comment type="caution">
    <text evidence="12">The sequence shown here is derived from an EMBL/GenBank/DDBJ whole genome shotgun (WGS) entry which is preliminary data.</text>
</comment>
<evidence type="ECO:0000256" key="10">
    <source>
        <dbReference type="RuleBase" id="RU000336"/>
    </source>
</evidence>
<dbReference type="HAMAP" id="MF_00252">
    <property type="entry name" value="Lys_tRNA_synth_class2"/>
    <property type="match status" value="1"/>
</dbReference>
<dbReference type="InterPro" id="IPR012340">
    <property type="entry name" value="NA-bd_OB-fold"/>
</dbReference>
<comment type="similarity">
    <text evidence="1 9">Belongs to the class-II aminoacyl-tRNA synthetase family.</text>
</comment>
<dbReference type="AlphaFoldDB" id="A0A1Y4QF83"/>
<dbReference type="InterPro" id="IPR018149">
    <property type="entry name" value="Lys-tRNA-synth_II_C"/>
</dbReference>
<dbReference type="SUPFAM" id="SSF55681">
    <property type="entry name" value="Class II aaRS and biotin synthetases"/>
    <property type="match status" value="1"/>
</dbReference>
<name>A0A1Y4QF83_9FIRM</name>
<evidence type="ECO:0000256" key="6">
    <source>
        <dbReference type="ARBA" id="ARBA00022917"/>
    </source>
</evidence>
<evidence type="ECO:0000256" key="4">
    <source>
        <dbReference type="ARBA" id="ARBA00022741"/>
    </source>
</evidence>
<keyword evidence="9 10" id="KW-0460">Magnesium</keyword>
<dbReference type="NCBIfam" id="TIGR00499">
    <property type="entry name" value="lysS_bact"/>
    <property type="match status" value="1"/>
</dbReference>
<protein>
    <recommendedName>
        <fullName evidence="9">Lysine--tRNA ligase</fullName>
        <ecNumber evidence="9">6.1.1.6</ecNumber>
    </recommendedName>
    <alternativeName>
        <fullName evidence="9">Lysyl-tRNA synthetase</fullName>
        <shortName evidence="9">LysRS</shortName>
    </alternativeName>
</protein>
<dbReference type="GO" id="GO:0000049">
    <property type="term" value="F:tRNA binding"/>
    <property type="evidence" value="ECO:0007669"/>
    <property type="project" value="TreeGrafter"/>
</dbReference>
<accession>A0A1Y4QF83</accession>
<feature type="binding site" evidence="9">
    <location>
        <position position="412"/>
    </location>
    <ligand>
        <name>Mg(2+)</name>
        <dbReference type="ChEBI" id="CHEBI:18420"/>
        <label>2</label>
    </ligand>
</feature>
<dbReference type="InterPro" id="IPR004364">
    <property type="entry name" value="Aa-tRNA-synt_II"/>
</dbReference>
<dbReference type="PANTHER" id="PTHR42918:SF15">
    <property type="entry name" value="LYSINE--TRNA LIGASE, CHLOROPLASTIC_MITOCHONDRIAL"/>
    <property type="match status" value="1"/>
</dbReference>
<comment type="subcellular location">
    <subcellularLocation>
        <location evidence="9">Cytoplasm</location>
    </subcellularLocation>
</comment>
<dbReference type="Proteomes" id="UP000196258">
    <property type="component" value="Unassembled WGS sequence"/>
</dbReference>
<sequence length="496" mass="57166">MEERKFSEQELVRREKLQELIDKGIDPFGQKFDVTAYSKEIKEKYGDKTHEELEEMAVEVKLAGRIMTKRRKGKVCFMHIQDRDGQIQSYVRKDAIGEDVYELVKKGDIGDIIGVKGTVFMTNTGECSVKVEEYTHLTKALRPLPEKYHGLTDVEERYRRRYVDLIMNEDARKIAFTRPKIIRSIQHYLDNKGYVEVETPVLNPILGGASARPFVTHHNTLDVNFYLRIATELSLKRLIVGGMDAVYEIGRLFRNEGMDRTHNPEFTTIEVYKAFSDLEGMMDLTEGIISNAANEVCGTYEIEYKGHKISLAPGFKRISMTDAIKEKTGIDFAGDMTFEDAKKLAEEHHIEIEPHYEYGHIINEFFEKYVEETIVDPTFVYGHPVEISPLARKNPEDPRFTQRFELFICGNEYANAFNELNDPDDQYERFANQLKEKELGNDEANEMDLDYVEALEYGLPPTGGMGMGIDRLVMLLTGQESIQEVILFPQMKPRNK</sequence>
<keyword evidence="2 9" id="KW-0436">Ligase</keyword>
<dbReference type="Pfam" id="PF01336">
    <property type="entry name" value="tRNA_anti-codon"/>
    <property type="match status" value="1"/>
</dbReference>
<dbReference type="Gene3D" id="3.30.930.10">
    <property type="entry name" value="Bira Bifunctional Protein, Domain 2"/>
    <property type="match status" value="1"/>
</dbReference>
<dbReference type="GO" id="GO:0005524">
    <property type="term" value="F:ATP binding"/>
    <property type="evidence" value="ECO:0007669"/>
    <property type="project" value="UniProtKB-UniRule"/>
</dbReference>
<evidence type="ECO:0000256" key="9">
    <source>
        <dbReference type="HAMAP-Rule" id="MF_00252"/>
    </source>
</evidence>
<dbReference type="RefSeq" id="WP_087257998.1">
    <property type="nucleotide sequence ID" value="NZ_NFKY01000001.1"/>
</dbReference>
<evidence type="ECO:0000256" key="5">
    <source>
        <dbReference type="ARBA" id="ARBA00022840"/>
    </source>
</evidence>
<dbReference type="GO" id="GO:0140096">
    <property type="term" value="F:catalytic activity, acting on a protein"/>
    <property type="evidence" value="ECO:0007669"/>
    <property type="project" value="UniProtKB-ARBA"/>
</dbReference>
<evidence type="ECO:0000256" key="8">
    <source>
        <dbReference type="ARBA" id="ARBA00048573"/>
    </source>
</evidence>
<keyword evidence="6 9" id="KW-0648">Protein biosynthesis</keyword>
<dbReference type="InterPro" id="IPR002313">
    <property type="entry name" value="Lys-tRNA-ligase_II"/>
</dbReference>
<feature type="domain" description="Aminoacyl-transfer RNA synthetases class-II family profile" evidence="11">
    <location>
        <begin position="180"/>
        <end position="493"/>
    </location>
</feature>
<dbReference type="CDD" id="cd00775">
    <property type="entry name" value="LysRS_core"/>
    <property type="match status" value="1"/>
</dbReference>
<dbReference type="CDD" id="cd04322">
    <property type="entry name" value="LysRS_N"/>
    <property type="match status" value="1"/>
</dbReference>
<evidence type="ECO:0000256" key="3">
    <source>
        <dbReference type="ARBA" id="ARBA00022723"/>
    </source>
</evidence>
<feature type="binding site" evidence="9">
    <location>
        <position position="412"/>
    </location>
    <ligand>
        <name>Mg(2+)</name>
        <dbReference type="ChEBI" id="CHEBI:18420"/>
        <label>1</label>
    </ligand>
</feature>
<reference evidence="13" key="1">
    <citation type="submission" date="2017-04" db="EMBL/GenBank/DDBJ databases">
        <title>Function of individual gut microbiota members based on whole genome sequencing of pure cultures obtained from chicken caecum.</title>
        <authorList>
            <person name="Medvecky M."/>
            <person name="Cejkova D."/>
            <person name="Polansky O."/>
            <person name="Karasova D."/>
            <person name="Kubasova T."/>
            <person name="Cizek A."/>
            <person name="Rychlik I."/>
        </authorList>
    </citation>
    <scope>NUCLEOTIDE SEQUENCE [LARGE SCALE GENOMIC DNA]</scope>
    <source>
        <strain evidence="13">An149</strain>
    </source>
</reference>
<evidence type="ECO:0000256" key="7">
    <source>
        <dbReference type="ARBA" id="ARBA00023146"/>
    </source>
</evidence>
<comment type="subunit">
    <text evidence="9">Homodimer.</text>
</comment>
<evidence type="ECO:0000259" key="11">
    <source>
        <dbReference type="PROSITE" id="PS50862"/>
    </source>
</evidence>
<dbReference type="NCBIfam" id="NF001756">
    <property type="entry name" value="PRK00484.1"/>
    <property type="match status" value="1"/>
</dbReference>
<dbReference type="GO" id="GO:0005829">
    <property type="term" value="C:cytosol"/>
    <property type="evidence" value="ECO:0007669"/>
    <property type="project" value="TreeGrafter"/>
</dbReference>
<comment type="cofactor">
    <cofactor evidence="9 10">
        <name>Mg(2+)</name>
        <dbReference type="ChEBI" id="CHEBI:18420"/>
    </cofactor>
    <text evidence="9 10">Binds 3 Mg(2+) ions per subunit.</text>
</comment>
<dbReference type="PANTHER" id="PTHR42918">
    <property type="entry name" value="LYSYL-TRNA SYNTHETASE"/>
    <property type="match status" value="1"/>
</dbReference>
<dbReference type="GO" id="GO:0006430">
    <property type="term" value="P:lysyl-tRNA aminoacylation"/>
    <property type="evidence" value="ECO:0007669"/>
    <property type="project" value="UniProtKB-UniRule"/>
</dbReference>